<keyword evidence="9 12" id="KW-0663">Pyridoxal phosphate</keyword>
<dbReference type="NCBIfam" id="TIGR01141">
    <property type="entry name" value="hisC"/>
    <property type="match status" value="1"/>
</dbReference>
<gene>
    <name evidence="12" type="primary">hisC</name>
    <name evidence="15" type="ORF">AWW68_08655</name>
</gene>
<keyword evidence="8 12" id="KW-0808">Transferase</keyword>
<evidence type="ECO:0000313" key="16">
    <source>
        <dbReference type="Proteomes" id="UP000075606"/>
    </source>
</evidence>
<dbReference type="Proteomes" id="UP000075606">
    <property type="component" value="Unassembled WGS sequence"/>
</dbReference>
<dbReference type="InterPro" id="IPR015424">
    <property type="entry name" value="PyrdxlP-dep_Trfase"/>
</dbReference>
<evidence type="ECO:0000256" key="2">
    <source>
        <dbReference type="ARBA" id="ARBA00005011"/>
    </source>
</evidence>
<evidence type="ECO:0000256" key="13">
    <source>
        <dbReference type="SAM" id="Coils"/>
    </source>
</evidence>
<dbReference type="STRING" id="333140.AWW68_08655"/>
<organism evidence="15 16">
    <name type="scientific">Roseivirga spongicola</name>
    <dbReference type="NCBI Taxonomy" id="333140"/>
    <lineage>
        <taxon>Bacteria</taxon>
        <taxon>Pseudomonadati</taxon>
        <taxon>Bacteroidota</taxon>
        <taxon>Cytophagia</taxon>
        <taxon>Cytophagales</taxon>
        <taxon>Roseivirgaceae</taxon>
        <taxon>Roseivirga</taxon>
    </lineage>
</organism>
<dbReference type="GO" id="GO:0000105">
    <property type="term" value="P:L-histidine biosynthetic process"/>
    <property type="evidence" value="ECO:0007669"/>
    <property type="project" value="UniProtKB-UniRule"/>
</dbReference>
<dbReference type="InterPro" id="IPR004839">
    <property type="entry name" value="Aminotransferase_I/II_large"/>
</dbReference>
<keyword evidence="7 12" id="KW-0028">Amino-acid biosynthesis</keyword>
<dbReference type="InterPro" id="IPR015422">
    <property type="entry name" value="PyrdxlP-dep_Trfase_small"/>
</dbReference>
<evidence type="ECO:0000256" key="10">
    <source>
        <dbReference type="ARBA" id="ARBA00023102"/>
    </source>
</evidence>
<dbReference type="EC" id="2.6.1.9" evidence="12"/>
<dbReference type="PROSITE" id="PS00599">
    <property type="entry name" value="AA_TRANSFER_CLASS_2"/>
    <property type="match status" value="1"/>
</dbReference>
<dbReference type="Gene3D" id="3.40.640.10">
    <property type="entry name" value="Type I PLP-dependent aspartate aminotransferase-like (Major domain)"/>
    <property type="match status" value="1"/>
</dbReference>
<comment type="catalytic activity">
    <reaction evidence="11 12">
        <text>L-histidinol phosphate + 2-oxoglutarate = 3-(imidazol-4-yl)-2-oxopropyl phosphate + L-glutamate</text>
        <dbReference type="Rhea" id="RHEA:23744"/>
        <dbReference type="ChEBI" id="CHEBI:16810"/>
        <dbReference type="ChEBI" id="CHEBI:29985"/>
        <dbReference type="ChEBI" id="CHEBI:57766"/>
        <dbReference type="ChEBI" id="CHEBI:57980"/>
        <dbReference type="EC" id="2.6.1.9"/>
    </reaction>
</comment>
<dbReference type="PANTHER" id="PTHR42885">
    <property type="entry name" value="HISTIDINOL-PHOSPHATE AMINOTRANSFERASE-RELATED"/>
    <property type="match status" value="1"/>
</dbReference>
<dbReference type="InterPro" id="IPR015421">
    <property type="entry name" value="PyrdxlP-dep_Trfase_major"/>
</dbReference>
<dbReference type="GO" id="GO:0030170">
    <property type="term" value="F:pyridoxal phosphate binding"/>
    <property type="evidence" value="ECO:0007669"/>
    <property type="project" value="InterPro"/>
</dbReference>
<dbReference type="AlphaFoldDB" id="A0A150XAX5"/>
<evidence type="ECO:0000256" key="8">
    <source>
        <dbReference type="ARBA" id="ARBA00022679"/>
    </source>
</evidence>
<dbReference type="RefSeq" id="WP_068219969.1">
    <property type="nucleotide sequence ID" value="NZ_LRPC01000012.1"/>
</dbReference>
<keyword evidence="16" id="KW-1185">Reference proteome</keyword>
<dbReference type="Pfam" id="PF00155">
    <property type="entry name" value="Aminotran_1_2"/>
    <property type="match status" value="1"/>
</dbReference>
<sequence>MMFNPTDLLRPHLKQLVPYSSARDDYKGKDGVFLDANENPIGSITEENWNRYPDPYQLELKAKLAEIKGVNAEQIFLGNGSDEPIDLLYRAFCEPQTDEVIINPPTYGMYKVSADINNVKAKEVLLTNQYDLDSQALLSAIQPNTKIIWICSPNNPTGNDVSLEKIEIILKGFQGLVVVDEAYIDFADRPSFTTRLNEFPNLIVLQTMSKAWGLASLRLGMAFCSPEIVAILNRIKPPYNLSGLTQRTVLNALNNLEKKDQMVAEILENREGLQNELEALEIVKRVYPTDSNFYLVKMKDAKEVYLKLIEKQVILRDRSKVVLCEDGIRITIGTKKENKKLIEELKKLSN</sequence>
<comment type="pathway">
    <text evidence="3">Lipid metabolism.</text>
</comment>
<protein>
    <recommendedName>
        <fullName evidence="12">Histidinol-phosphate aminotransferase</fullName>
        <ecNumber evidence="12">2.6.1.9</ecNumber>
    </recommendedName>
    <alternativeName>
        <fullName evidence="12">Imidazole acetol-phosphate transaminase</fullName>
    </alternativeName>
</protein>
<feature type="modified residue" description="N6-(pyridoxal phosphate)lysine" evidence="12">
    <location>
        <position position="210"/>
    </location>
</feature>
<name>A0A150XAX5_9BACT</name>
<reference evidence="15 16" key="1">
    <citation type="submission" date="2016-01" db="EMBL/GenBank/DDBJ databases">
        <title>Genome sequencing of Roseivirga spongicola UST030701-084.</title>
        <authorList>
            <person name="Selvaratnam C."/>
            <person name="Thevarajoo S."/>
            <person name="Goh K.M."/>
            <person name="Ee R."/>
            <person name="Chan K.-G."/>
            <person name="Chong C.S."/>
        </authorList>
    </citation>
    <scope>NUCLEOTIDE SEQUENCE [LARGE SCALE GENOMIC DNA]</scope>
    <source>
        <strain evidence="15 16">UST030701-084</strain>
    </source>
</reference>
<feature type="coiled-coil region" evidence="13">
    <location>
        <begin position="256"/>
        <end position="283"/>
    </location>
</feature>
<evidence type="ECO:0000256" key="12">
    <source>
        <dbReference type="HAMAP-Rule" id="MF_01023"/>
    </source>
</evidence>
<comment type="pathway">
    <text evidence="2 12">Amino-acid biosynthesis; L-histidine biosynthesis; L-histidine from 5-phospho-alpha-D-ribose 1-diphosphate: step 7/9.</text>
</comment>
<dbReference type="HAMAP" id="MF_01023">
    <property type="entry name" value="HisC_aminotrans_2"/>
    <property type="match status" value="1"/>
</dbReference>
<evidence type="ECO:0000256" key="11">
    <source>
        <dbReference type="ARBA" id="ARBA00047481"/>
    </source>
</evidence>
<evidence type="ECO:0000256" key="9">
    <source>
        <dbReference type="ARBA" id="ARBA00022898"/>
    </source>
</evidence>
<dbReference type="CDD" id="cd00609">
    <property type="entry name" value="AAT_like"/>
    <property type="match status" value="1"/>
</dbReference>
<keyword evidence="10 12" id="KW-0368">Histidine biosynthesis</keyword>
<comment type="cofactor">
    <cofactor evidence="1 12">
        <name>pyridoxal 5'-phosphate</name>
        <dbReference type="ChEBI" id="CHEBI:597326"/>
    </cofactor>
</comment>
<evidence type="ECO:0000256" key="6">
    <source>
        <dbReference type="ARBA" id="ARBA00022576"/>
    </source>
</evidence>
<evidence type="ECO:0000259" key="14">
    <source>
        <dbReference type="Pfam" id="PF00155"/>
    </source>
</evidence>
<comment type="caution">
    <text evidence="15">The sequence shown here is derived from an EMBL/GenBank/DDBJ whole genome shotgun (WGS) entry which is preliminary data.</text>
</comment>
<evidence type="ECO:0000256" key="3">
    <source>
        <dbReference type="ARBA" id="ARBA00005189"/>
    </source>
</evidence>
<dbReference type="SUPFAM" id="SSF53383">
    <property type="entry name" value="PLP-dependent transferases"/>
    <property type="match status" value="1"/>
</dbReference>
<dbReference type="InterPro" id="IPR005861">
    <property type="entry name" value="HisP_aminotrans"/>
</dbReference>
<comment type="subunit">
    <text evidence="5 12">Homodimer.</text>
</comment>
<evidence type="ECO:0000256" key="5">
    <source>
        <dbReference type="ARBA" id="ARBA00011738"/>
    </source>
</evidence>
<proteinExistence type="inferred from homology"/>
<accession>A0A150XAX5</accession>
<dbReference type="PANTHER" id="PTHR42885:SF2">
    <property type="entry name" value="HISTIDINOL-PHOSPHATE AMINOTRANSFERASE"/>
    <property type="match status" value="1"/>
</dbReference>
<evidence type="ECO:0000256" key="7">
    <source>
        <dbReference type="ARBA" id="ARBA00022605"/>
    </source>
</evidence>
<feature type="domain" description="Aminotransferase class I/classII large" evidence="14">
    <location>
        <begin position="46"/>
        <end position="345"/>
    </location>
</feature>
<dbReference type="InterPro" id="IPR001917">
    <property type="entry name" value="Aminotrans_II_pyridoxalP_BS"/>
</dbReference>
<dbReference type="GO" id="GO:0004400">
    <property type="term" value="F:histidinol-phosphate transaminase activity"/>
    <property type="evidence" value="ECO:0007669"/>
    <property type="project" value="UniProtKB-UniRule"/>
</dbReference>
<keyword evidence="13" id="KW-0175">Coiled coil</keyword>
<evidence type="ECO:0000313" key="15">
    <source>
        <dbReference type="EMBL" id="KYG75889.1"/>
    </source>
</evidence>
<dbReference type="EMBL" id="LRPC01000012">
    <property type="protein sequence ID" value="KYG75889.1"/>
    <property type="molecule type" value="Genomic_DNA"/>
</dbReference>
<dbReference type="Gene3D" id="3.90.1150.10">
    <property type="entry name" value="Aspartate Aminotransferase, domain 1"/>
    <property type="match status" value="1"/>
</dbReference>
<dbReference type="UniPathway" id="UPA00031">
    <property type="reaction ID" value="UER00012"/>
</dbReference>
<comment type="similarity">
    <text evidence="4 12">Belongs to the class-II pyridoxal-phosphate-dependent aminotransferase family. Histidinol-phosphate aminotransferase subfamily.</text>
</comment>
<evidence type="ECO:0000256" key="1">
    <source>
        <dbReference type="ARBA" id="ARBA00001933"/>
    </source>
</evidence>
<evidence type="ECO:0000256" key="4">
    <source>
        <dbReference type="ARBA" id="ARBA00007970"/>
    </source>
</evidence>
<keyword evidence="6 12" id="KW-0032">Aminotransferase</keyword>